<dbReference type="Gene3D" id="3.30.1460.20">
    <property type="match status" value="1"/>
</dbReference>
<dbReference type="STRING" id="1507870.A0A1V8T6I2"/>
<proteinExistence type="inferred from homology"/>
<keyword evidence="4" id="KW-0009">Actin-binding</keyword>
<feature type="region of interest" description="Disordered" evidence="8">
    <location>
        <begin position="357"/>
        <end position="401"/>
    </location>
</feature>
<dbReference type="GO" id="GO:0030041">
    <property type="term" value="P:actin filament polymerization"/>
    <property type="evidence" value="ECO:0007669"/>
    <property type="project" value="InterPro"/>
</dbReference>
<keyword evidence="10" id="KW-1185">Reference proteome</keyword>
<dbReference type="InterPro" id="IPR034666">
    <property type="entry name" value="ARPC2/4"/>
</dbReference>
<comment type="caution">
    <text evidence="9">The sequence shown here is derived from an EMBL/GenBank/DDBJ whole genome shotgun (WGS) entry which is preliminary data.</text>
</comment>
<evidence type="ECO:0000313" key="9">
    <source>
        <dbReference type="EMBL" id="OQO07016.1"/>
    </source>
</evidence>
<keyword evidence="5" id="KW-0206">Cytoskeleton</keyword>
<dbReference type="PANTHER" id="PTHR22629">
    <property type="entry name" value="ARP2/3 COMPLEX 20 KD SUBUNIT"/>
    <property type="match status" value="1"/>
</dbReference>
<evidence type="ECO:0000256" key="1">
    <source>
        <dbReference type="ARBA" id="ARBA00004245"/>
    </source>
</evidence>
<evidence type="ECO:0000256" key="3">
    <source>
        <dbReference type="ARBA" id="ARBA00022490"/>
    </source>
</evidence>
<evidence type="ECO:0000256" key="5">
    <source>
        <dbReference type="ARBA" id="ARBA00023212"/>
    </source>
</evidence>
<dbReference type="EMBL" id="NAJO01000015">
    <property type="protein sequence ID" value="OQO07016.1"/>
    <property type="molecule type" value="Genomic_DNA"/>
</dbReference>
<comment type="function">
    <text evidence="6">Functions as actin-binding component of the Arp2/3 complex which is involved in regulation of actin polymerization and together with an activating nucleation-promoting factor (NPF) mediates the formation of branched actin networks. Seems to contact the mother actin filament.</text>
</comment>
<protein>
    <recommendedName>
        <fullName evidence="7">Arp2/3 complex 20 kDa</fullName>
    </recommendedName>
</protein>
<dbReference type="PANTHER" id="PTHR22629:SF0">
    <property type="entry name" value="ACTIN-RELATED PROTEIN 2_3 COMPLEX SUBUNIT 4"/>
    <property type="match status" value="1"/>
</dbReference>
<dbReference type="Proteomes" id="UP000192596">
    <property type="component" value="Unassembled WGS sequence"/>
</dbReference>
<comment type="subcellular location">
    <subcellularLocation>
        <location evidence="1">Cytoplasm</location>
        <location evidence="1">Cytoskeleton</location>
    </subcellularLocation>
</comment>
<sequence length="851" mass="94221">MSQSLRPYLSCVRTTLTAALSLSNFASQASERHNVPEIEAQTSPELLLNPLTVSRNAEERVFIEPSVNSVRISIRIKQADEIEHILVHKFTRFLTQRAEAFFILRRKPVPGYDISFLITNFHTEEMLKHKLVDFIIEFMEEVDKEISEMKLFMNARARYVAESFLTPNGNTHGFDVPQTPTPISRQERYVLPALREDMLAQDRPIRPESSASNMTFATQVPWQGGVPLPAGSFSGPPTGHSFVSATTQGYTATGFAPTGMHGAQPYNNGFAVQPTSMYGAQMQYYAPTPQMSVAHVPAPQNHALAHTAQRGRQDSGHVVPPGHLAFQIKAGMMSNGDDELDQSGPDSIGGRRRMLYQQPTGRHPQKSVHRQPHPGLGRSRSNSRETGKPPHDDFIQYSQPAQYPGPPIGRPLPIATSAPPAWFAGIQHGYLPAVDDALASLPFHNALQPSALCRYGVIRFSNIPYGVTRNEFIAAVGRNASIVNQPQGTQYHGIHIIMDRNTGKTMDAFMEVATPHEAVAISLSLSRRATEGRPLKLNDRPTDVEISSQEELMAALFPRAKQIQWVGSTPRLIEQDLRYYDNSKTAVGFNGFIQSEELDMLLKFVENPARASGPFTQRTPNRLYESMISTLHKYPWTFTQYIRLSDRKMVFDATVAVIRHLVASLRRNHHPNLHPGLLQELTAAALTCVGFSEQQKNAVIVVLNKGGYGALAAGHGMSVRMGGSHRLSANWPFLALTFKVEVNDEVLDFYIRLLTGTTHSRNAYQLASHATPFAPAANAHPFANFTVNYGTDNMAFLTLNDVARCEFDAVVAALHRELGGQTSSSYGGTTLRSRSNTDVSQLNLAMSPWHI</sequence>
<evidence type="ECO:0000256" key="8">
    <source>
        <dbReference type="SAM" id="MobiDB-lite"/>
    </source>
</evidence>
<reference evidence="10" key="1">
    <citation type="submission" date="2017-03" db="EMBL/GenBank/DDBJ databases">
        <title>Genomes of endolithic fungi from Antarctica.</title>
        <authorList>
            <person name="Coleine C."/>
            <person name="Masonjones S."/>
            <person name="Stajich J.E."/>
        </authorList>
    </citation>
    <scope>NUCLEOTIDE SEQUENCE [LARGE SCALE GENOMIC DNA]</scope>
    <source>
        <strain evidence="10">CCFEE 5527</strain>
    </source>
</reference>
<evidence type="ECO:0000256" key="6">
    <source>
        <dbReference type="ARBA" id="ARBA00054835"/>
    </source>
</evidence>
<evidence type="ECO:0000256" key="2">
    <source>
        <dbReference type="ARBA" id="ARBA00005919"/>
    </source>
</evidence>
<dbReference type="Gene3D" id="3.30.70.330">
    <property type="match status" value="1"/>
</dbReference>
<dbReference type="FunFam" id="3.30.1460.20:FF:000001">
    <property type="entry name" value="Actin-related protein 2/3 complex subunit 4"/>
    <property type="match status" value="1"/>
</dbReference>
<dbReference type="InterPro" id="IPR008384">
    <property type="entry name" value="ARPC4"/>
</dbReference>
<accession>A0A1V8T6I2</accession>
<dbReference type="GO" id="GO:0051015">
    <property type="term" value="F:actin filament binding"/>
    <property type="evidence" value="ECO:0007669"/>
    <property type="project" value="TreeGrafter"/>
</dbReference>
<evidence type="ECO:0000256" key="4">
    <source>
        <dbReference type="ARBA" id="ARBA00023203"/>
    </source>
</evidence>
<dbReference type="InterPro" id="IPR012677">
    <property type="entry name" value="Nucleotide-bd_a/b_plait_sf"/>
</dbReference>
<organism evidence="9 10">
    <name type="scientific">Cryoendolithus antarcticus</name>
    <dbReference type="NCBI Taxonomy" id="1507870"/>
    <lineage>
        <taxon>Eukaryota</taxon>
        <taxon>Fungi</taxon>
        <taxon>Dikarya</taxon>
        <taxon>Ascomycota</taxon>
        <taxon>Pezizomycotina</taxon>
        <taxon>Dothideomycetes</taxon>
        <taxon>Dothideomycetidae</taxon>
        <taxon>Cladosporiales</taxon>
        <taxon>Cladosporiaceae</taxon>
        <taxon>Cryoendolithus</taxon>
    </lineage>
</organism>
<comment type="similarity">
    <text evidence="2">Belongs to the ARPC4 family.</text>
</comment>
<dbReference type="GO" id="GO:0034314">
    <property type="term" value="P:Arp2/3 complex-mediated actin nucleation"/>
    <property type="evidence" value="ECO:0007669"/>
    <property type="project" value="InterPro"/>
</dbReference>
<name>A0A1V8T6I2_9PEZI</name>
<gene>
    <name evidence="9" type="ORF">B0A48_07582</name>
</gene>
<dbReference type="GO" id="GO:0005885">
    <property type="term" value="C:Arp2/3 protein complex"/>
    <property type="evidence" value="ECO:0007669"/>
    <property type="project" value="InterPro"/>
</dbReference>
<keyword evidence="3" id="KW-0963">Cytoplasm</keyword>
<feature type="compositionally biased region" description="Basic residues" evidence="8">
    <location>
        <begin position="363"/>
        <end position="372"/>
    </location>
</feature>
<dbReference type="InParanoid" id="A0A1V8T6I2"/>
<dbReference type="AlphaFoldDB" id="A0A1V8T6I2"/>
<dbReference type="OrthoDB" id="336240at2759"/>
<evidence type="ECO:0000256" key="7">
    <source>
        <dbReference type="ARBA" id="ARBA00082270"/>
    </source>
</evidence>
<evidence type="ECO:0000313" key="10">
    <source>
        <dbReference type="Proteomes" id="UP000192596"/>
    </source>
</evidence>
<feature type="compositionally biased region" description="Basic and acidic residues" evidence="8">
    <location>
        <begin position="382"/>
        <end position="394"/>
    </location>
</feature>
<dbReference type="Pfam" id="PF05856">
    <property type="entry name" value="ARPC4"/>
    <property type="match status" value="1"/>
</dbReference>
<dbReference type="SUPFAM" id="SSF69645">
    <property type="entry name" value="Arp2/3 complex subunits"/>
    <property type="match status" value="1"/>
</dbReference>